<organism evidence="1 2">
    <name type="scientific">Jeotgalicoccus aerolatus</name>
    <dbReference type="NCBI Taxonomy" id="709510"/>
    <lineage>
        <taxon>Bacteria</taxon>
        <taxon>Bacillati</taxon>
        <taxon>Bacillota</taxon>
        <taxon>Bacilli</taxon>
        <taxon>Bacillales</taxon>
        <taxon>Staphylococcaceae</taxon>
        <taxon>Jeotgalicoccus</taxon>
    </lineage>
</organism>
<evidence type="ECO:0000313" key="1">
    <source>
        <dbReference type="EMBL" id="SDK39020.1"/>
    </source>
</evidence>
<reference evidence="2" key="1">
    <citation type="submission" date="2016-10" db="EMBL/GenBank/DDBJ databases">
        <authorList>
            <person name="Varghese N."/>
            <person name="Submissions S."/>
        </authorList>
    </citation>
    <scope>NUCLEOTIDE SEQUENCE [LARGE SCALE GENOMIC DNA]</scope>
    <source>
        <strain evidence="2">CGMCC 1.8911</strain>
    </source>
</reference>
<gene>
    <name evidence="1" type="ORF">SAMN05216187_10816</name>
</gene>
<dbReference type="RefSeq" id="WP_092598243.1">
    <property type="nucleotide sequence ID" value="NZ_FNFI01000008.1"/>
</dbReference>
<dbReference type="Pfam" id="PF04250">
    <property type="entry name" value="DUF429"/>
    <property type="match status" value="1"/>
</dbReference>
<dbReference type="STRING" id="586411.SAMN05216187_10816"/>
<name>A0A1G9BIF8_9STAP</name>
<dbReference type="InterPro" id="IPR008306">
    <property type="entry name" value="UCP018008"/>
</dbReference>
<dbReference type="InterPro" id="IPR007362">
    <property type="entry name" value="DUF429"/>
</dbReference>
<dbReference type="Proteomes" id="UP000242700">
    <property type="component" value="Unassembled WGS sequence"/>
</dbReference>
<dbReference type="PIRSF" id="PIRSF018008">
    <property type="entry name" value="UCP018008"/>
    <property type="match status" value="1"/>
</dbReference>
<dbReference type="OrthoDB" id="9813491at2"/>
<evidence type="ECO:0000313" key="2">
    <source>
        <dbReference type="Proteomes" id="UP000242700"/>
    </source>
</evidence>
<accession>A0A1G9BIF8</accession>
<protein>
    <submittedName>
        <fullName evidence="1">Predicted nuclease (RNAse H fold)</fullName>
    </submittedName>
</protein>
<dbReference type="EMBL" id="FNFI01000008">
    <property type="protein sequence ID" value="SDK39020.1"/>
    <property type="molecule type" value="Genomic_DNA"/>
</dbReference>
<proteinExistence type="predicted"/>
<dbReference type="AlphaFoldDB" id="A0A1G9BIF8"/>
<sequence length="246" mass="27886">MKFIGIDLAWTYKNESGICVMDENGEVLILESAVFSDEDIVKIIKNYSDEMLHIAIDAPLVVNNETGSRQAERDLQRGRIHGHRLFAFNSNRTFMTKAYKGIRGEVLSQLIKEHLPNISIGMNDKGSNIIETFPTGIVSGLFPDIYPVKYKRKKGMTFEETVGQMKLLTERIGLLEQRGIISGFKEKLMVDEAAINRKHHKHLEDKLDAVLCTLGHYLIYKEMAAARKFGTDKDGFILLPEALEEI</sequence>